<reference evidence="2" key="1">
    <citation type="submission" date="2021-10" db="EMBL/GenBank/DDBJ databases">
        <title>Tropical sea cucumber genome reveals ecological adaptation and Cuvierian tubules defense mechanism.</title>
        <authorList>
            <person name="Chen T."/>
        </authorList>
    </citation>
    <scope>NUCLEOTIDE SEQUENCE</scope>
    <source>
        <strain evidence="2">Nanhai2018</strain>
        <tissue evidence="2">Muscle</tissue>
    </source>
</reference>
<dbReference type="InterPro" id="IPR050111">
    <property type="entry name" value="C-type_lectin/snaclec_domain"/>
</dbReference>
<evidence type="ECO:0000313" key="3">
    <source>
        <dbReference type="Proteomes" id="UP001152320"/>
    </source>
</evidence>
<comment type="caution">
    <text evidence="2">The sequence shown here is derived from an EMBL/GenBank/DDBJ whole genome shotgun (WGS) entry which is preliminary data.</text>
</comment>
<sequence>MSTRMDRIRGLLLSRYFSKITSWVEAQDFCRNVGANGYSTGNNYQRSDLTSIHSAAEENFLYNYWVSCRDSRETDVRTLFIGLNDPLRNRVWKWADGSEVDYLNWAPGEPNNLNNYGEYYGTMYNSKKWNDEHVGDVKEFTFICKMPRYSCGTYN</sequence>
<dbReference type="Gene3D" id="3.10.100.10">
    <property type="entry name" value="Mannose-Binding Protein A, subunit A"/>
    <property type="match status" value="1"/>
</dbReference>
<evidence type="ECO:0000259" key="1">
    <source>
        <dbReference type="PROSITE" id="PS50041"/>
    </source>
</evidence>
<keyword evidence="3" id="KW-1185">Reference proteome</keyword>
<accession>A0A9Q1C8G7</accession>
<feature type="domain" description="C-type lectin" evidence="1">
    <location>
        <begin position="22"/>
        <end position="133"/>
    </location>
</feature>
<protein>
    <submittedName>
        <fullName evidence="2">C-type lectin</fullName>
    </submittedName>
</protein>
<dbReference type="PROSITE" id="PS50041">
    <property type="entry name" value="C_TYPE_LECTIN_2"/>
    <property type="match status" value="1"/>
</dbReference>
<dbReference type="Proteomes" id="UP001152320">
    <property type="component" value="Chromosome 6"/>
</dbReference>
<organism evidence="2 3">
    <name type="scientific">Holothuria leucospilota</name>
    <name type="common">Black long sea cucumber</name>
    <name type="synonym">Mertensiothuria leucospilota</name>
    <dbReference type="NCBI Taxonomy" id="206669"/>
    <lineage>
        <taxon>Eukaryota</taxon>
        <taxon>Metazoa</taxon>
        <taxon>Echinodermata</taxon>
        <taxon>Eleutherozoa</taxon>
        <taxon>Echinozoa</taxon>
        <taxon>Holothuroidea</taxon>
        <taxon>Aspidochirotacea</taxon>
        <taxon>Aspidochirotida</taxon>
        <taxon>Holothuriidae</taxon>
        <taxon>Holothuria</taxon>
    </lineage>
</organism>
<dbReference type="AlphaFoldDB" id="A0A9Q1C8G7"/>
<name>A0A9Q1C8G7_HOLLE</name>
<dbReference type="PANTHER" id="PTHR22803">
    <property type="entry name" value="MANNOSE, PHOSPHOLIPASE, LECTIN RECEPTOR RELATED"/>
    <property type="match status" value="1"/>
</dbReference>
<dbReference type="SMART" id="SM00034">
    <property type="entry name" value="CLECT"/>
    <property type="match status" value="1"/>
</dbReference>
<evidence type="ECO:0000313" key="2">
    <source>
        <dbReference type="EMBL" id="KAJ8040622.1"/>
    </source>
</evidence>
<gene>
    <name evidence="2" type="ORF">HOLleu_14967</name>
</gene>
<dbReference type="OrthoDB" id="441660at2759"/>
<dbReference type="Pfam" id="PF00059">
    <property type="entry name" value="Lectin_C"/>
    <property type="match status" value="1"/>
</dbReference>
<dbReference type="SUPFAM" id="SSF56436">
    <property type="entry name" value="C-type lectin-like"/>
    <property type="match status" value="1"/>
</dbReference>
<dbReference type="InterPro" id="IPR016186">
    <property type="entry name" value="C-type_lectin-like/link_sf"/>
</dbReference>
<dbReference type="EMBL" id="JAIZAY010000006">
    <property type="protein sequence ID" value="KAJ8040622.1"/>
    <property type="molecule type" value="Genomic_DNA"/>
</dbReference>
<dbReference type="InterPro" id="IPR016187">
    <property type="entry name" value="CTDL_fold"/>
</dbReference>
<proteinExistence type="predicted"/>
<dbReference type="InterPro" id="IPR001304">
    <property type="entry name" value="C-type_lectin-like"/>
</dbReference>